<accession>A0ABD0KZ05</accession>
<sequence>MPRLDNAERHLAIGMLNAGMPVQRVAAALQVHNTTICRLQESVAATGTTSDRPRQGAPRVTTSRQDPATRRSHLQDRFQTAVATARATQGHHGRPISRQTVRRRLLDGHLHCRRPYVGPVLTQKHRQARRTWAANGAFLGRHPWRDVIFSDESRSCVSHNDGRV</sequence>
<dbReference type="Proteomes" id="UP001519460">
    <property type="component" value="Unassembled WGS sequence"/>
</dbReference>
<dbReference type="Pfam" id="PF01498">
    <property type="entry name" value="HTH_Tnp_Tc3_2"/>
    <property type="match status" value="1"/>
</dbReference>
<gene>
    <name evidence="3" type="ORF">BaRGS_00016270</name>
</gene>
<evidence type="ECO:0000313" key="3">
    <source>
        <dbReference type="EMBL" id="KAK7492397.1"/>
    </source>
</evidence>
<dbReference type="InterPro" id="IPR002492">
    <property type="entry name" value="Transposase_Tc1-like"/>
</dbReference>
<dbReference type="InterPro" id="IPR009057">
    <property type="entry name" value="Homeodomain-like_sf"/>
</dbReference>
<dbReference type="SUPFAM" id="SSF46689">
    <property type="entry name" value="Homeodomain-like"/>
    <property type="match status" value="1"/>
</dbReference>
<keyword evidence="4" id="KW-1185">Reference proteome</keyword>
<protein>
    <recommendedName>
        <fullName evidence="2">Transposase Tc1-like domain-containing protein</fullName>
    </recommendedName>
</protein>
<evidence type="ECO:0000313" key="4">
    <source>
        <dbReference type="Proteomes" id="UP001519460"/>
    </source>
</evidence>
<dbReference type="AlphaFoldDB" id="A0ABD0KZ05"/>
<name>A0ABD0KZ05_9CAEN</name>
<evidence type="ECO:0000259" key="2">
    <source>
        <dbReference type="Pfam" id="PF01498"/>
    </source>
</evidence>
<evidence type="ECO:0000256" key="1">
    <source>
        <dbReference type="SAM" id="MobiDB-lite"/>
    </source>
</evidence>
<organism evidence="3 4">
    <name type="scientific">Batillaria attramentaria</name>
    <dbReference type="NCBI Taxonomy" id="370345"/>
    <lineage>
        <taxon>Eukaryota</taxon>
        <taxon>Metazoa</taxon>
        <taxon>Spiralia</taxon>
        <taxon>Lophotrochozoa</taxon>
        <taxon>Mollusca</taxon>
        <taxon>Gastropoda</taxon>
        <taxon>Caenogastropoda</taxon>
        <taxon>Sorbeoconcha</taxon>
        <taxon>Cerithioidea</taxon>
        <taxon>Batillariidae</taxon>
        <taxon>Batillaria</taxon>
    </lineage>
</organism>
<feature type="domain" description="Transposase Tc1-like" evidence="2">
    <location>
        <begin position="75"/>
        <end position="134"/>
    </location>
</feature>
<comment type="caution">
    <text evidence="3">The sequence shown here is derived from an EMBL/GenBank/DDBJ whole genome shotgun (WGS) entry which is preliminary data.</text>
</comment>
<feature type="region of interest" description="Disordered" evidence="1">
    <location>
        <begin position="44"/>
        <end position="74"/>
    </location>
</feature>
<reference evidence="3 4" key="1">
    <citation type="journal article" date="2023" name="Sci. Data">
        <title>Genome assembly of the Korean intertidal mud-creeper Batillaria attramentaria.</title>
        <authorList>
            <person name="Patra A.K."/>
            <person name="Ho P.T."/>
            <person name="Jun S."/>
            <person name="Lee S.J."/>
            <person name="Kim Y."/>
            <person name="Won Y.J."/>
        </authorList>
    </citation>
    <scope>NUCLEOTIDE SEQUENCE [LARGE SCALE GENOMIC DNA]</scope>
    <source>
        <strain evidence="3">Wonlab-2016</strain>
    </source>
</reference>
<proteinExistence type="predicted"/>
<dbReference type="EMBL" id="JACVVK020000103">
    <property type="protein sequence ID" value="KAK7492397.1"/>
    <property type="molecule type" value="Genomic_DNA"/>
</dbReference>